<evidence type="ECO:0000256" key="1">
    <source>
        <dbReference type="SAM" id="Phobius"/>
    </source>
</evidence>
<dbReference type="HOGENOM" id="CLU_2821580_0_0_11"/>
<feature type="transmembrane region" description="Helical" evidence="1">
    <location>
        <begin position="32"/>
        <end position="58"/>
    </location>
</feature>
<reference evidence="2 3" key="1">
    <citation type="submission" date="2013-08" db="EMBL/GenBank/DDBJ databases">
        <authorList>
            <person name="Weinstock G."/>
            <person name="Sodergren E."/>
            <person name="Wylie T."/>
            <person name="Fulton L."/>
            <person name="Fulton R."/>
            <person name="Fronick C."/>
            <person name="O'Laughlin M."/>
            <person name="Godfrey J."/>
            <person name="Miner T."/>
            <person name="Herter B."/>
            <person name="Appelbaum E."/>
            <person name="Cordes M."/>
            <person name="Lek S."/>
            <person name="Wollam A."/>
            <person name="Pepin K.H."/>
            <person name="Palsikar V.B."/>
            <person name="Mitreva M."/>
            <person name="Wilson R.K."/>
        </authorList>
    </citation>
    <scope>NUCLEOTIDE SEQUENCE [LARGE SCALE GENOMIC DNA]</scope>
    <source>
        <strain evidence="2 3">F0580</strain>
    </source>
</reference>
<dbReference type="AlphaFoldDB" id="U1QTW8"/>
<gene>
    <name evidence="2" type="ORF">HMPREF9244_00803</name>
</gene>
<dbReference type="STRING" id="419015.HMPREF3214_00740"/>
<name>U1QTW8_9BIFI</name>
<sequence length="66" mass="7949">MHKLEMGWEERRKFVNNWGIREIFHYLEGAFLMFHLMLFLILCSFLDALLTCFSRLLAAFVGNLMY</sequence>
<keyword evidence="1" id="KW-0812">Transmembrane</keyword>
<evidence type="ECO:0000313" key="2">
    <source>
        <dbReference type="EMBL" id="ERH30855.1"/>
    </source>
</evidence>
<proteinExistence type="predicted"/>
<evidence type="ECO:0000313" key="3">
    <source>
        <dbReference type="Proteomes" id="UP000016519"/>
    </source>
</evidence>
<keyword evidence="1" id="KW-0472">Membrane</keyword>
<keyword evidence="3" id="KW-1185">Reference proteome</keyword>
<dbReference type="EMBL" id="AWSI01000021">
    <property type="protein sequence ID" value="ERH30855.1"/>
    <property type="molecule type" value="Genomic_DNA"/>
</dbReference>
<protein>
    <submittedName>
        <fullName evidence="2">Uncharacterized protein</fullName>
    </submittedName>
</protein>
<dbReference type="Proteomes" id="UP000016519">
    <property type="component" value="Unassembled WGS sequence"/>
</dbReference>
<comment type="caution">
    <text evidence="2">The sequence shown here is derived from an EMBL/GenBank/DDBJ whole genome shotgun (WGS) entry which is preliminary data.</text>
</comment>
<keyword evidence="1" id="KW-1133">Transmembrane helix</keyword>
<accession>U1QTW8</accession>
<organism evidence="2 3">
    <name type="scientific">Alloscardovia omnicolens F0580</name>
    <dbReference type="NCBI Taxonomy" id="1321816"/>
    <lineage>
        <taxon>Bacteria</taxon>
        <taxon>Bacillati</taxon>
        <taxon>Actinomycetota</taxon>
        <taxon>Actinomycetes</taxon>
        <taxon>Bifidobacteriales</taxon>
        <taxon>Bifidobacteriaceae</taxon>
        <taxon>Alloscardovia</taxon>
    </lineage>
</organism>